<evidence type="ECO:0000313" key="3">
    <source>
        <dbReference type="Proteomes" id="UP000000392"/>
    </source>
</evidence>
<sequence>MTPARHYKNMQVQVAVNGTKKNKYYQRNKKNKPRVASEDGLPLLYLQLASYLFILFNLFRVLTLFSNRSIIFLTKK</sequence>
<accession>A0AAN0UDE8</accession>
<proteinExistence type="predicted"/>
<evidence type="ECO:0000313" key="2">
    <source>
        <dbReference type="EMBL" id="ADI90993.1"/>
    </source>
</evidence>
<keyword evidence="1" id="KW-0812">Transmembrane</keyword>
<evidence type="ECO:0000256" key="1">
    <source>
        <dbReference type="SAM" id="Phobius"/>
    </source>
</evidence>
<organism evidence="2 3">
    <name type="scientific">Acinetobacter oleivorans (strain JCM 16667 / KCTC 23045 / DR1)</name>
    <dbReference type="NCBI Taxonomy" id="436717"/>
    <lineage>
        <taxon>Bacteria</taxon>
        <taxon>Pseudomonadati</taxon>
        <taxon>Pseudomonadota</taxon>
        <taxon>Gammaproteobacteria</taxon>
        <taxon>Moraxellales</taxon>
        <taxon>Moraxellaceae</taxon>
        <taxon>Acinetobacter</taxon>
    </lineage>
</organism>
<dbReference type="Proteomes" id="UP000000392">
    <property type="component" value="Chromosome"/>
</dbReference>
<protein>
    <submittedName>
        <fullName evidence="2">Uncharacterized protein</fullName>
    </submittedName>
</protein>
<keyword evidence="1" id="KW-0472">Membrane</keyword>
<gene>
    <name evidence="2" type="ordered locus">AOLE_10520</name>
</gene>
<name>A0AAN0UDE8_ACISD</name>
<reference evidence="2 3" key="1">
    <citation type="journal article" date="2010" name="J. Bacteriol.">
        <title>Complete genome sequence of the diesel-degrading Acinetobacter sp. strain DR1.</title>
        <authorList>
            <person name="Jung J."/>
            <person name="Baek J.H."/>
            <person name="Park W."/>
        </authorList>
    </citation>
    <scope>NUCLEOTIDE SEQUENCE [LARGE SCALE GENOMIC DNA]</scope>
    <source>
        <strain evidence="3">JCM 16667 / KCTC 23045 / DR1</strain>
    </source>
</reference>
<dbReference type="KEGG" id="acd:AOLE_10520"/>
<dbReference type="EMBL" id="CP002080">
    <property type="protein sequence ID" value="ADI90993.1"/>
    <property type="molecule type" value="Genomic_DNA"/>
</dbReference>
<feature type="transmembrane region" description="Helical" evidence="1">
    <location>
        <begin position="44"/>
        <end position="66"/>
    </location>
</feature>
<dbReference type="AlphaFoldDB" id="A0AAN0UDE8"/>
<keyword evidence="1" id="KW-1133">Transmembrane helix</keyword>